<feature type="chain" id="PRO_5001487503" description="Secreted protein" evidence="1">
    <location>
        <begin position="23"/>
        <end position="74"/>
    </location>
</feature>
<organism evidence="2 3">
    <name type="scientific">Ancylostoma ceylanicum</name>
    <dbReference type="NCBI Taxonomy" id="53326"/>
    <lineage>
        <taxon>Eukaryota</taxon>
        <taxon>Metazoa</taxon>
        <taxon>Ecdysozoa</taxon>
        <taxon>Nematoda</taxon>
        <taxon>Chromadorea</taxon>
        <taxon>Rhabditida</taxon>
        <taxon>Rhabditina</taxon>
        <taxon>Rhabditomorpha</taxon>
        <taxon>Strongyloidea</taxon>
        <taxon>Ancylostomatidae</taxon>
        <taxon>Ancylostomatinae</taxon>
        <taxon>Ancylostoma</taxon>
    </lineage>
</organism>
<comment type="caution">
    <text evidence="2">The sequence shown here is derived from an EMBL/GenBank/DDBJ whole genome shotgun (WGS) entry which is preliminary data.</text>
</comment>
<accession>A0A016TPQ5</accession>
<evidence type="ECO:0000313" key="3">
    <source>
        <dbReference type="Proteomes" id="UP000024635"/>
    </source>
</evidence>
<keyword evidence="1" id="KW-0732">Signal</keyword>
<proteinExistence type="predicted"/>
<sequence length="74" mass="7987">MVCQTQSVIILVVTTIQTSAVAETATQPALNPVARLLHVWIVVITNICNTKVGGDHDHAVEEDYVDVNISTTND</sequence>
<dbReference type="AlphaFoldDB" id="A0A016TPQ5"/>
<reference evidence="3" key="1">
    <citation type="journal article" date="2015" name="Nat. Genet.">
        <title>The genome and transcriptome of the zoonotic hookworm Ancylostoma ceylanicum identify infection-specific gene families.</title>
        <authorList>
            <person name="Schwarz E.M."/>
            <person name="Hu Y."/>
            <person name="Antoshechkin I."/>
            <person name="Miller M.M."/>
            <person name="Sternberg P.W."/>
            <person name="Aroian R.V."/>
        </authorList>
    </citation>
    <scope>NUCLEOTIDE SEQUENCE</scope>
    <source>
        <strain evidence="3">HY135</strain>
    </source>
</reference>
<dbReference type="Proteomes" id="UP000024635">
    <property type="component" value="Unassembled WGS sequence"/>
</dbReference>
<protein>
    <recommendedName>
        <fullName evidence="4">Secreted protein</fullName>
    </recommendedName>
</protein>
<dbReference type="EMBL" id="JARK01001422">
    <property type="protein sequence ID" value="EYC04765.1"/>
    <property type="molecule type" value="Genomic_DNA"/>
</dbReference>
<evidence type="ECO:0000313" key="2">
    <source>
        <dbReference type="EMBL" id="EYC04765.1"/>
    </source>
</evidence>
<gene>
    <name evidence="2" type="primary">Acey_s0086.g1976</name>
    <name evidence="2" type="ORF">Y032_0086g1976</name>
</gene>
<feature type="signal peptide" evidence="1">
    <location>
        <begin position="1"/>
        <end position="22"/>
    </location>
</feature>
<name>A0A016TPQ5_9BILA</name>
<evidence type="ECO:0000256" key="1">
    <source>
        <dbReference type="SAM" id="SignalP"/>
    </source>
</evidence>
<evidence type="ECO:0008006" key="4">
    <source>
        <dbReference type="Google" id="ProtNLM"/>
    </source>
</evidence>
<keyword evidence="3" id="KW-1185">Reference proteome</keyword>